<dbReference type="Proteomes" id="UP000326565">
    <property type="component" value="Unassembled WGS sequence"/>
</dbReference>
<keyword evidence="3 5" id="KW-0378">Hydrolase</keyword>
<gene>
    <name evidence="5" type="ORF">BDV29DRAFT_23044</name>
</gene>
<dbReference type="GO" id="GO:0009986">
    <property type="term" value="C:cell surface"/>
    <property type="evidence" value="ECO:0007669"/>
    <property type="project" value="TreeGrafter"/>
</dbReference>
<evidence type="ECO:0000256" key="3">
    <source>
        <dbReference type="ARBA" id="ARBA00022801"/>
    </source>
</evidence>
<feature type="signal peptide" evidence="4">
    <location>
        <begin position="1"/>
        <end position="19"/>
    </location>
</feature>
<proteinExistence type="inferred from homology"/>
<dbReference type="InterPro" id="IPR050732">
    <property type="entry name" value="Beta-glucan_modifiers"/>
</dbReference>
<dbReference type="PANTHER" id="PTHR16631">
    <property type="entry name" value="GLUCAN 1,3-BETA-GLUCOSIDASE"/>
    <property type="match status" value="1"/>
</dbReference>
<evidence type="ECO:0000256" key="1">
    <source>
        <dbReference type="ARBA" id="ARBA00004196"/>
    </source>
</evidence>
<protein>
    <submittedName>
        <fullName evidence="5">Glycoside hydrolase superfamily</fullName>
    </submittedName>
</protein>
<comment type="similarity">
    <text evidence="2">Belongs to the glycosyl hydrolase 17 family.</text>
</comment>
<dbReference type="SUPFAM" id="SSF51445">
    <property type="entry name" value="(Trans)glycosidases"/>
    <property type="match status" value="1"/>
</dbReference>
<feature type="chain" id="PRO_5024852785" evidence="4">
    <location>
        <begin position="20"/>
        <end position="314"/>
    </location>
</feature>
<keyword evidence="4" id="KW-0732">Signal</keyword>
<dbReference type="PANTHER" id="PTHR16631:SF14">
    <property type="entry name" value="FAMILY 17 GLUCOSIDASE SCW10-RELATED"/>
    <property type="match status" value="1"/>
</dbReference>
<evidence type="ECO:0000256" key="2">
    <source>
        <dbReference type="ARBA" id="ARBA00008773"/>
    </source>
</evidence>
<dbReference type="GO" id="GO:0071555">
    <property type="term" value="P:cell wall organization"/>
    <property type="evidence" value="ECO:0007669"/>
    <property type="project" value="TreeGrafter"/>
</dbReference>
<evidence type="ECO:0000313" key="5">
    <source>
        <dbReference type="EMBL" id="KAB8071134.1"/>
    </source>
</evidence>
<evidence type="ECO:0000313" key="6">
    <source>
        <dbReference type="Proteomes" id="UP000326565"/>
    </source>
</evidence>
<dbReference type="AlphaFoldDB" id="A0A5N5WVA0"/>
<dbReference type="GO" id="GO:0009277">
    <property type="term" value="C:fungal-type cell wall"/>
    <property type="evidence" value="ECO:0007669"/>
    <property type="project" value="TreeGrafter"/>
</dbReference>
<evidence type="ECO:0000256" key="4">
    <source>
        <dbReference type="SAM" id="SignalP"/>
    </source>
</evidence>
<dbReference type="InterPro" id="IPR017853">
    <property type="entry name" value="GH"/>
</dbReference>
<comment type="subcellular location">
    <subcellularLocation>
        <location evidence="1">Cell envelope</location>
    </subcellularLocation>
</comment>
<sequence length="314" mass="34543">MNWLVCVLAVLLLSYRIAALPHGTFSQLAKRDLPPLLPIPDSITNELLPGLPIKAQEATKYGISYAPYNHDGTCKSQDGINSDLDKLRPWGFVRIYGVDCNQTRKVVNAARERNLRVFAGVYDLQNFPQSLDPIIEAAAGDWSTFHTINVGNELVNKGTNPWDVINALHTARAKLRAAGYQGPVVTVDTFSVLLRHPELCHASDYCAANCHAFFDANQIPINAGEYTLNQANAISAAAGGKRTVITEAGWPHGGKSNGRAVPDTVNQWTAILMLANAFKHRHEDLILFSAFDDLWKRDGPGTFGAEKYWGLLKH</sequence>
<dbReference type="OrthoDB" id="941679at2759"/>
<dbReference type="GO" id="GO:0042973">
    <property type="term" value="F:glucan endo-1,3-beta-D-glucosidase activity"/>
    <property type="evidence" value="ECO:0007669"/>
    <property type="project" value="TreeGrafter"/>
</dbReference>
<organism evidence="5 6">
    <name type="scientific">Aspergillus leporis</name>
    <dbReference type="NCBI Taxonomy" id="41062"/>
    <lineage>
        <taxon>Eukaryota</taxon>
        <taxon>Fungi</taxon>
        <taxon>Dikarya</taxon>
        <taxon>Ascomycota</taxon>
        <taxon>Pezizomycotina</taxon>
        <taxon>Eurotiomycetes</taxon>
        <taxon>Eurotiomycetidae</taxon>
        <taxon>Eurotiales</taxon>
        <taxon>Aspergillaceae</taxon>
        <taxon>Aspergillus</taxon>
        <taxon>Aspergillus subgen. Circumdati</taxon>
    </lineage>
</organism>
<dbReference type="Gene3D" id="3.20.20.80">
    <property type="entry name" value="Glycosidases"/>
    <property type="match status" value="1"/>
</dbReference>
<dbReference type="GO" id="GO:0005576">
    <property type="term" value="C:extracellular region"/>
    <property type="evidence" value="ECO:0007669"/>
    <property type="project" value="TreeGrafter"/>
</dbReference>
<dbReference type="EMBL" id="ML732281">
    <property type="protein sequence ID" value="KAB8071134.1"/>
    <property type="molecule type" value="Genomic_DNA"/>
</dbReference>
<reference evidence="5 6" key="1">
    <citation type="submission" date="2019-04" db="EMBL/GenBank/DDBJ databases">
        <title>Friends and foes A comparative genomics study of 23 Aspergillus species from section Flavi.</title>
        <authorList>
            <consortium name="DOE Joint Genome Institute"/>
            <person name="Kjaerbolling I."/>
            <person name="Vesth T."/>
            <person name="Frisvad J.C."/>
            <person name="Nybo J.L."/>
            <person name="Theobald S."/>
            <person name="Kildgaard S."/>
            <person name="Isbrandt T."/>
            <person name="Kuo A."/>
            <person name="Sato A."/>
            <person name="Lyhne E.K."/>
            <person name="Kogle M.E."/>
            <person name="Wiebenga A."/>
            <person name="Kun R.S."/>
            <person name="Lubbers R.J."/>
            <person name="Makela M.R."/>
            <person name="Barry K."/>
            <person name="Chovatia M."/>
            <person name="Clum A."/>
            <person name="Daum C."/>
            <person name="Haridas S."/>
            <person name="He G."/>
            <person name="LaButti K."/>
            <person name="Lipzen A."/>
            <person name="Mondo S."/>
            <person name="Riley R."/>
            <person name="Salamov A."/>
            <person name="Simmons B.A."/>
            <person name="Magnuson J.K."/>
            <person name="Henrissat B."/>
            <person name="Mortensen U.H."/>
            <person name="Larsen T.O."/>
            <person name="Devries R.P."/>
            <person name="Grigoriev I.V."/>
            <person name="Machida M."/>
            <person name="Baker S.E."/>
            <person name="Andersen M.R."/>
        </authorList>
    </citation>
    <scope>NUCLEOTIDE SEQUENCE [LARGE SCALE GENOMIC DNA]</scope>
    <source>
        <strain evidence="5 6">CBS 151.66</strain>
    </source>
</reference>
<accession>A0A5N5WVA0</accession>
<keyword evidence="6" id="KW-1185">Reference proteome</keyword>
<name>A0A5N5WVA0_9EURO</name>